<name>A0ABU0H952_9HYPH</name>
<sequence>MSNSSTLSSLRNALEKIMMEIGAKVDGEVSNADAIAGLKARNADDIKALAPQLINIALIKLANEVGGRKRRATMTTSGPDLFGAYPGVPKMISIARGKKRNTLKSSFREADLWLIAHEAKVIPDGTVKNEGFRKFLDDHRPYMKNIDDTLEDAVAAKLAEESGNRKETGS</sequence>
<keyword evidence="2" id="KW-1185">Reference proteome</keyword>
<protein>
    <recommendedName>
        <fullName evidence="3">HK97 gp10 family phage protein</fullName>
    </recommendedName>
</protein>
<dbReference type="EMBL" id="JAUSVO010000003">
    <property type="protein sequence ID" value="MDQ0437996.1"/>
    <property type="molecule type" value="Genomic_DNA"/>
</dbReference>
<proteinExistence type="predicted"/>
<accession>A0ABU0H952</accession>
<comment type="caution">
    <text evidence="1">The sequence shown here is derived from an EMBL/GenBank/DDBJ whole genome shotgun (WGS) entry which is preliminary data.</text>
</comment>
<dbReference type="Proteomes" id="UP001241603">
    <property type="component" value="Unassembled WGS sequence"/>
</dbReference>
<evidence type="ECO:0000313" key="1">
    <source>
        <dbReference type="EMBL" id="MDQ0437996.1"/>
    </source>
</evidence>
<evidence type="ECO:0008006" key="3">
    <source>
        <dbReference type="Google" id="ProtNLM"/>
    </source>
</evidence>
<gene>
    <name evidence="1" type="ORF">QO014_002388</name>
</gene>
<organism evidence="1 2">
    <name type="scientific">Kaistia dalseonensis</name>
    <dbReference type="NCBI Taxonomy" id="410840"/>
    <lineage>
        <taxon>Bacteria</taxon>
        <taxon>Pseudomonadati</taxon>
        <taxon>Pseudomonadota</taxon>
        <taxon>Alphaproteobacteria</taxon>
        <taxon>Hyphomicrobiales</taxon>
        <taxon>Kaistiaceae</taxon>
        <taxon>Kaistia</taxon>
    </lineage>
</organism>
<reference evidence="1 2" key="1">
    <citation type="submission" date="2023-07" db="EMBL/GenBank/DDBJ databases">
        <title>Genomic Encyclopedia of Type Strains, Phase IV (KMG-IV): sequencing the most valuable type-strain genomes for metagenomic binning, comparative biology and taxonomic classification.</title>
        <authorList>
            <person name="Goeker M."/>
        </authorList>
    </citation>
    <scope>NUCLEOTIDE SEQUENCE [LARGE SCALE GENOMIC DNA]</scope>
    <source>
        <strain evidence="1 2">B6-8</strain>
    </source>
</reference>
<dbReference type="RefSeq" id="WP_266348918.1">
    <property type="nucleotide sequence ID" value="NZ_JAPKNG010000003.1"/>
</dbReference>
<evidence type="ECO:0000313" key="2">
    <source>
        <dbReference type="Proteomes" id="UP001241603"/>
    </source>
</evidence>